<dbReference type="Gene3D" id="3.30.559.10">
    <property type="entry name" value="Chloramphenicol acetyltransferase-like domain"/>
    <property type="match status" value="1"/>
</dbReference>
<feature type="domain" description="Condensation" evidence="1">
    <location>
        <begin position="20"/>
        <end position="149"/>
    </location>
</feature>
<evidence type="ECO:0000313" key="3">
    <source>
        <dbReference type="Proteomes" id="UP001378956"/>
    </source>
</evidence>
<organism evidence="2 3">
    <name type="scientific">Pedobacter panaciterrae</name>
    <dbReference type="NCBI Taxonomy" id="363849"/>
    <lineage>
        <taxon>Bacteria</taxon>
        <taxon>Pseudomonadati</taxon>
        <taxon>Bacteroidota</taxon>
        <taxon>Sphingobacteriia</taxon>
        <taxon>Sphingobacteriales</taxon>
        <taxon>Sphingobacteriaceae</taxon>
        <taxon>Pedobacter</taxon>
    </lineage>
</organism>
<comment type="caution">
    <text evidence="2">The sequence shown here is derived from an EMBL/GenBank/DDBJ whole genome shotgun (WGS) entry which is preliminary data.</text>
</comment>
<dbReference type="InterPro" id="IPR052058">
    <property type="entry name" value="Alcohol_O-acetyltransferase"/>
</dbReference>
<dbReference type="Pfam" id="PF00668">
    <property type="entry name" value="Condensation"/>
    <property type="match status" value="1"/>
</dbReference>
<dbReference type="InterPro" id="IPR001242">
    <property type="entry name" value="Condensation_dom"/>
</dbReference>
<dbReference type="PANTHER" id="PTHR28037:SF1">
    <property type="entry name" value="ALCOHOL O-ACETYLTRANSFERASE 1-RELATED"/>
    <property type="match status" value="1"/>
</dbReference>
<reference evidence="2 3" key="1">
    <citation type="submission" date="2024-03" db="EMBL/GenBank/DDBJ databases">
        <title>Sequence of Lycoming College Course Isolates.</title>
        <authorList>
            <person name="Plotts O."/>
            <person name="Newman J."/>
        </authorList>
    </citation>
    <scope>NUCLEOTIDE SEQUENCE [LARGE SCALE GENOMIC DNA]</scope>
    <source>
        <strain evidence="2 3">CJB-3</strain>
    </source>
</reference>
<keyword evidence="3" id="KW-1185">Reference proteome</keyword>
<name>A0ABU8NRI1_9SPHI</name>
<evidence type="ECO:0000259" key="1">
    <source>
        <dbReference type="Pfam" id="PF00668"/>
    </source>
</evidence>
<dbReference type="Gene3D" id="3.30.559.30">
    <property type="entry name" value="Nonribosomal peptide synthetase, condensation domain"/>
    <property type="match status" value="1"/>
</dbReference>
<protein>
    <submittedName>
        <fullName evidence="2">Condensation domain-containing protein</fullName>
    </submittedName>
</protein>
<dbReference type="InterPro" id="IPR023213">
    <property type="entry name" value="CAT-like_dom_sf"/>
</dbReference>
<accession>A0ABU8NRI1</accession>
<dbReference type="Proteomes" id="UP001378956">
    <property type="component" value="Unassembled WGS sequence"/>
</dbReference>
<proteinExistence type="predicted"/>
<dbReference type="RefSeq" id="WP_337717400.1">
    <property type="nucleotide sequence ID" value="NZ_JBBEUB010000008.1"/>
</dbReference>
<dbReference type="PANTHER" id="PTHR28037">
    <property type="entry name" value="ALCOHOL O-ACETYLTRANSFERASE 1-RELATED"/>
    <property type="match status" value="1"/>
</dbReference>
<dbReference type="EMBL" id="JBBEUB010000008">
    <property type="protein sequence ID" value="MEJ2904864.1"/>
    <property type="molecule type" value="Genomic_DNA"/>
</dbReference>
<dbReference type="SUPFAM" id="SSF52777">
    <property type="entry name" value="CoA-dependent acyltransferases"/>
    <property type="match status" value="2"/>
</dbReference>
<gene>
    <name evidence="2" type="ORF">WAE58_20635</name>
</gene>
<sequence>MRRRLIMGERIMYVDASTPLNCVFAITIRGSFTLERLRNALHKVQQKHPLLRASIKEDAAGVPYFVSSNKLSEIPVRIGERVSDDDWKAQSKAEWRKLFDGKSAPLARVVWLKDAEVSDLILVCPHCICDGTTFVALMSEILEVLDEPEKELSSYLPFNSMEGLLSQSFKVSKGKVLNAKFFSVVARLFFLFKSTKSKKPEGQNYFLHWRLDAEKTAALAIECKTAGVSVYSALCVILLKAFQSVKGSKARGKVICPVDVRRFISEIKGDTMFAFAPIAELSVDDKLAGFWEKAKKVKEDLNTKIAAMNVHELLIMSEYFHGSVKKMVKYLLTTEGSHDVTFSNMGRLGIPENYDSFEVEAIYSPSVGFPWRNPNTIVVSTFKGEMDFTFCSNDAFLPESEAIAIKNKALELLQQELMVSYA</sequence>
<evidence type="ECO:0000313" key="2">
    <source>
        <dbReference type="EMBL" id="MEJ2904864.1"/>
    </source>
</evidence>